<dbReference type="Gene3D" id="3.40.640.10">
    <property type="entry name" value="Type I PLP-dependent aspartate aminotransferase-like (Major domain)"/>
    <property type="match status" value="1"/>
</dbReference>
<feature type="domain" description="Aminotransferase class V" evidence="2">
    <location>
        <begin position="336"/>
        <end position="433"/>
    </location>
</feature>
<gene>
    <name evidence="3" type="primary">sufS_1</name>
    <name evidence="3" type="ORF">ROA7450_00532</name>
</gene>
<feature type="domain" description="Aminotransferase class V" evidence="2">
    <location>
        <begin position="60"/>
        <end position="276"/>
    </location>
</feature>
<dbReference type="InterPro" id="IPR015421">
    <property type="entry name" value="PyrdxlP-dep_Trfase_major"/>
</dbReference>
<dbReference type="PANTHER" id="PTHR43586">
    <property type="entry name" value="CYSTEINE DESULFURASE"/>
    <property type="match status" value="1"/>
</dbReference>
<dbReference type="PANTHER" id="PTHR43586:SF21">
    <property type="entry name" value="PYRIDOXAL PHOSPHATE (PLP)-DEPENDENT ASPARTATE AMINOTRANSFERASE SUPERFAMILY"/>
    <property type="match status" value="1"/>
</dbReference>
<sequence>MQWGKREKIPCAKFRRNRTVNQGLVTALVLVFSASMELDLDFVRAQFPAFAEPTLEGQAFFENAGGSYTCAPVIERLERYYRQRKVQPYAPYDASRLAGEEMDEARSRLAALLGVATDEVSFGPSTTQNTYVLAQAFRQWMKKGQAIIVTDQDHEANSGPWRRLADDGIEIREWKINTETGLLDLSDLENLLDENVRLVCFPHCSNIVGAINPIVEITSAAHAAGAFVCVDGVSYAPHGFPDVGGLGPDIYLFSAYKTFGPHQGVMVIRRELGSLLPNQGHWFNGDSLYKRFTPAGPDHAQVAASAGMVDYYDTLAEYHDIKGTASERCRGVHDLMRTHETQLLQPLLDALKDRNSVRLIGPDRAEAKAPTVAVALNRPGYEAAQDLAKHGIMTGGGDFYGSRPLQSMGVDMDFGVLRLSFVHYTSKAEVDQLLNALDDVL</sequence>
<dbReference type="EMBL" id="FWFX01000001">
    <property type="protein sequence ID" value="SLN17212.1"/>
    <property type="molecule type" value="Genomic_DNA"/>
</dbReference>
<organism evidence="3 4">
    <name type="scientific">Roseovarius albus</name>
    <dbReference type="NCBI Taxonomy" id="1247867"/>
    <lineage>
        <taxon>Bacteria</taxon>
        <taxon>Pseudomonadati</taxon>
        <taxon>Pseudomonadota</taxon>
        <taxon>Alphaproteobacteria</taxon>
        <taxon>Rhodobacterales</taxon>
        <taxon>Roseobacteraceae</taxon>
        <taxon>Roseovarius</taxon>
    </lineage>
</organism>
<proteinExistence type="predicted"/>
<evidence type="ECO:0000313" key="4">
    <source>
        <dbReference type="Proteomes" id="UP000193061"/>
    </source>
</evidence>
<dbReference type="Pfam" id="PF00266">
    <property type="entry name" value="Aminotran_5"/>
    <property type="match status" value="2"/>
</dbReference>
<dbReference type="InterPro" id="IPR015422">
    <property type="entry name" value="PyrdxlP-dep_Trfase_small"/>
</dbReference>
<protein>
    <submittedName>
        <fullName evidence="3">Cysteine desulfurase</fullName>
        <ecNumber evidence="3">2.8.1.7</ecNumber>
    </submittedName>
</protein>
<evidence type="ECO:0000256" key="1">
    <source>
        <dbReference type="ARBA" id="ARBA00022898"/>
    </source>
</evidence>
<dbReference type="SUPFAM" id="SSF53383">
    <property type="entry name" value="PLP-dependent transferases"/>
    <property type="match status" value="1"/>
</dbReference>
<name>A0A1X6YCT7_9RHOB</name>
<dbReference type="EC" id="2.8.1.7" evidence="3"/>
<keyword evidence="4" id="KW-1185">Reference proteome</keyword>
<dbReference type="Gene3D" id="3.90.1150.10">
    <property type="entry name" value="Aspartate Aminotransferase, domain 1"/>
    <property type="match status" value="1"/>
</dbReference>
<evidence type="ECO:0000313" key="3">
    <source>
        <dbReference type="EMBL" id="SLN17212.1"/>
    </source>
</evidence>
<accession>A0A1X6YCT7</accession>
<dbReference type="Proteomes" id="UP000193061">
    <property type="component" value="Unassembled WGS sequence"/>
</dbReference>
<evidence type="ECO:0000259" key="2">
    <source>
        <dbReference type="Pfam" id="PF00266"/>
    </source>
</evidence>
<reference evidence="3 4" key="1">
    <citation type="submission" date="2017-03" db="EMBL/GenBank/DDBJ databases">
        <authorList>
            <person name="Afonso C.L."/>
            <person name="Miller P.J."/>
            <person name="Scott M.A."/>
            <person name="Spackman E."/>
            <person name="Goraichik I."/>
            <person name="Dimitrov K.M."/>
            <person name="Suarez D.L."/>
            <person name="Swayne D.E."/>
        </authorList>
    </citation>
    <scope>NUCLEOTIDE SEQUENCE [LARGE SCALE GENOMIC DNA]</scope>
    <source>
        <strain evidence="3 4">CECT 7450</strain>
    </source>
</reference>
<keyword evidence="3" id="KW-0808">Transferase</keyword>
<keyword evidence="1" id="KW-0663">Pyridoxal phosphate</keyword>
<dbReference type="GO" id="GO:0031071">
    <property type="term" value="F:cysteine desulfurase activity"/>
    <property type="evidence" value="ECO:0007669"/>
    <property type="project" value="UniProtKB-EC"/>
</dbReference>
<dbReference type="AlphaFoldDB" id="A0A1X6YCT7"/>
<dbReference type="InterPro" id="IPR000192">
    <property type="entry name" value="Aminotrans_V_dom"/>
</dbReference>
<dbReference type="InterPro" id="IPR015424">
    <property type="entry name" value="PyrdxlP-dep_Trfase"/>
</dbReference>